<evidence type="ECO:0000259" key="1">
    <source>
        <dbReference type="Pfam" id="PF09863"/>
    </source>
</evidence>
<sequence length="314" mass="34270">MTDVPHPLLVLAMDHRAVMRGLFGDVVPDAERQEAFGRVKDLAFDALIRTIAEVGTAPANLGVLIDEEYGGRTIPRVREAGCCLVLPVEESRSSVFDINTGELALTGGENFAARLDALEPDMVKALIVHNPDLPAGRRARQLARARQVLEWCLANERPFMLEMLVPPTDGQLAASGGDKDRWQREHHTELLLRVITEYQDAGVWPHVWKLEPLAAEADYAVVADHCKSGAPYPTALVLLGGGADIDAAEEWVRQVRGVDGYIGFAIGRSLWTDAFDGYLNGALDEEQVVTSIAGRLRRLVTAYSLGEDVPSAAR</sequence>
<dbReference type="Pfam" id="PF09863">
    <property type="entry name" value="DUF2090"/>
    <property type="match status" value="1"/>
</dbReference>
<dbReference type="InterPro" id="IPR018659">
    <property type="entry name" value="DUF2090"/>
</dbReference>
<dbReference type="Gene3D" id="3.20.20.70">
    <property type="entry name" value="Aldolase class I"/>
    <property type="match status" value="1"/>
</dbReference>
<dbReference type="STRING" id="380248.SAMN05216251_11316"/>
<gene>
    <name evidence="2" type="ORF">SAMN05216251_11316</name>
</gene>
<accession>A0A1I2IA28</accession>
<evidence type="ECO:0000313" key="2">
    <source>
        <dbReference type="EMBL" id="SFF39199.1"/>
    </source>
</evidence>
<proteinExistence type="predicted"/>
<feature type="domain" description="DUF2090" evidence="1">
    <location>
        <begin position="7"/>
        <end position="303"/>
    </location>
</feature>
<protein>
    <submittedName>
        <fullName evidence="2">Myo-inositol catabolism protein IolC</fullName>
    </submittedName>
</protein>
<organism evidence="2 3">
    <name type="scientific">Actinacidiphila alni</name>
    <dbReference type="NCBI Taxonomy" id="380248"/>
    <lineage>
        <taxon>Bacteria</taxon>
        <taxon>Bacillati</taxon>
        <taxon>Actinomycetota</taxon>
        <taxon>Actinomycetes</taxon>
        <taxon>Kitasatosporales</taxon>
        <taxon>Streptomycetaceae</taxon>
        <taxon>Actinacidiphila</taxon>
    </lineage>
</organism>
<dbReference type="RefSeq" id="WP_177246542.1">
    <property type="nucleotide sequence ID" value="NZ_FONG01000013.1"/>
</dbReference>
<keyword evidence="3" id="KW-1185">Reference proteome</keyword>
<dbReference type="SUPFAM" id="SSF51569">
    <property type="entry name" value="Aldolase"/>
    <property type="match status" value="1"/>
</dbReference>
<dbReference type="AlphaFoldDB" id="A0A1I2IA28"/>
<name>A0A1I2IA28_9ACTN</name>
<reference evidence="2 3" key="1">
    <citation type="submission" date="2016-10" db="EMBL/GenBank/DDBJ databases">
        <authorList>
            <person name="de Groot N.N."/>
        </authorList>
    </citation>
    <scope>NUCLEOTIDE SEQUENCE [LARGE SCALE GENOMIC DNA]</scope>
    <source>
        <strain evidence="2 3">CGMCC 4.3510</strain>
    </source>
</reference>
<dbReference type="EMBL" id="FONG01000013">
    <property type="protein sequence ID" value="SFF39199.1"/>
    <property type="molecule type" value="Genomic_DNA"/>
</dbReference>
<evidence type="ECO:0000313" key="3">
    <source>
        <dbReference type="Proteomes" id="UP000199323"/>
    </source>
</evidence>
<dbReference type="InterPro" id="IPR013785">
    <property type="entry name" value="Aldolase_TIM"/>
</dbReference>
<dbReference type="Proteomes" id="UP000199323">
    <property type="component" value="Unassembled WGS sequence"/>
</dbReference>